<dbReference type="Proteomes" id="UP000054217">
    <property type="component" value="Unassembled WGS sequence"/>
</dbReference>
<dbReference type="HOGENOM" id="CLU_013901_3_0_1"/>
<dbReference type="EMBL" id="KN832054">
    <property type="protein sequence ID" value="KIN96065.1"/>
    <property type="molecule type" value="Genomic_DNA"/>
</dbReference>
<feature type="chain" id="PRO_5002167452" evidence="2">
    <location>
        <begin position="24"/>
        <end position="337"/>
    </location>
</feature>
<sequence>MGKACDAFLRLVFWIRWVELVHLDRPMADEDFLFPAIGVNSVLQPGEPLSHDMVQKWINEAVAGSGIPGEAALARPASTEALNMAHASLTADVASLHSTVKEVHQQLSDMSNLVAKALTLPSTYLARPETVSHQVMPAIDHGLGASSNPVLFRPSCPVPLKRIPSPLDQHDLIIPGNPPTLVQFRIPRVVQPSDIDISISMSLPSHVRPQRTSTHPSVPLRIPNVPVLRVDGTRMPKSDSWRDVDWPHHHRNGKHGRQFNTKHHQRGVIATEFLNEFQGDEEAFLKAYGSATSLGHTRLLKAILDARKRHPRDGECHRHLADEVHDIPSMRQSSNDQ</sequence>
<organism evidence="3 4">
    <name type="scientific">Pisolithus tinctorius Marx 270</name>
    <dbReference type="NCBI Taxonomy" id="870435"/>
    <lineage>
        <taxon>Eukaryota</taxon>
        <taxon>Fungi</taxon>
        <taxon>Dikarya</taxon>
        <taxon>Basidiomycota</taxon>
        <taxon>Agaricomycotina</taxon>
        <taxon>Agaricomycetes</taxon>
        <taxon>Agaricomycetidae</taxon>
        <taxon>Boletales</taxon>
        <taxon>Sclerodermatineae</taxon>
        <taxon>Pisolithaceae</taxon>
        <taxon>Pisolithus</taxon>
    </lineage>
</organism>
<dbReference type="AlphaFoldDB" id="A0A0C3NK64"/>
<evidence type="ECO:0000256" key="2">
    <source>
        <dbReference type="SAM" id="SignalP"/>
    </source>
</evidence>
<reference evidence="4" key="2">
    <citation type="submission" date="2015-01" db="EMBL/GenBank/DDBJ databases">
        <title>Evolutionary Origins and Diversification of the Mycorrhizal Mutualists.</title>
        <authorList>
            <consortium name="DOE Joint Genome Institute"/>
            <consortium name="Mycorrhizal Genomics Consortium"/>
            <person name="Kohler A."/>
            <person name="Kuo A."/>
            <person name="Nagy L.G."/>
            <person name="Floudas D."/>
            <person name="Copeland A."/>
            <person name="Barry K.W."/>
            <person name="Cichocki N."/>
            <person name="Veneault-Fourrey C."/>
            <person name="LaButti K."/>
            <person name="Lindquist E.A."/>
            <person name="Lipzen A."/>
            <person name="Lundell T."/>
            <person name="Morin E."/>
            <person name="Murat C."/>
            <person name="Riley R."/>
            <person name="Ohm R."/>
            <person name="Sun H."/>
            <person name="Tunlid A."/>
            <person name="Henrissat B."/>
            <person name="Grigoriev I.V."/>
            <person name="Hibbett D.S."/>
            <person name="Martin F."/>
        </authorList>
    </citation>
    <scope>NUCLEOTIDE SEQUENCE [LARGE SCALE GENOMIC DNA]</scope>
    <source>
        <strain evidence="4">Marx 270</strain>
    </source>
</reference>
<reference evidence="3 4" key="1">
    <citation type="submission" date="2014-04" db="EMBL/GenBank/DDBJ databases">
        <authorList>
            <consortium name="DOE Joint Genome Institute"/>
            <person name="Kuo A."/>
            <person name="Kohler A."/>
            <person name="Costa M.D."/>
            <person name="Nagy L.G."/>
            <person name="Floudas D."/>
            <person name="Copeland A."/>
            <person name="Barry K.W."/>
            <person name="Cichocki N."/>
            <person name="Veneault-Fourrey C."/>
            <person name="LaButti K."/>
            <person name="Lindquist E.A."/>
            <person name="Lipzen A."/>
            <person name="Lundell T."/>
            <person name="Morin E."/>
            <person name="Murat C."/>
            <person name="Sun H."/>
            <person name="Tunlid A."/>
            <person name="Henrissat B."/>
            <person name="Grigoriev I.V."/>
            <person name="Hibbett D.S."/>
            <person name="Martin F."/>
            <person name="Nordberg H.P."/>
            <person name="Cantor M.N."/>
            <person name="Hua S.X."/>
        </authorList>
    </citation>
    <scope>NUCLEOTIDE SEQUENCE [LARGE SCALE GENOMIC DNA]</scope>
    <source>
        <strain evidence="3 4">Marx 270</strain>
    </source>
</reference>
<feature type="compositionally biased region" description="Basic and acidic residues" evidence="1">
    <location>
        <begin position="238"/>
        <end position="247"/>
    </location>
</feature>
<evidence type="ECO:0000313" key="4">
    <source>
        <dbReference type="Proteomes" id="UP000054217"/>
    </source>
</evidence>
<feature type="signal peptide" evidence="2">
    <location>
        <begin position="1"/>
        <end position="23"/>
    </location>
</feature>
<dbReference type="OrthoDB" id="164951at2759"/>
<proteinExistence type="predicted"/>
<feature type="compositionally biased region" description="Basic residues" evidence="1">
    <location>
        <begin position="248"/>
        <end position="258"/>
    </location>
</feature>
<evidence type="ECO:0000256" key="1">
    <source>
        <dbReference type="SAM" id="MobiDB-lite"/>
    </source>
</evidence>
<keyword evidence="4" id="KW-1185">Reference proteome</keyword>
<protein>
    <submittedName>
        <fullName evidence="3">Uncharacterized protein</fullName>
    </submittedName>
</protein>
<dbReference type="InParanoid" id="A0A0C3NK64"/>
<keyword evidence="2" id="KW-0732">Signal</keyword>
<name>A0A0C3NK64_PISTI</name>
<dbReference type="STRING" id="870435.A0A0C3NK64"/>
<feature type="region of interest" description="Disordered" evidence="1">
    <location>
        <begin position="238"/>
        <end position="258"/>
    </location>
</feature>
<accession>A0A0C3NK64</accession>
<evidence type="ECO:0000313" key="3">
    <source>
        <dbReference type="EMBL" id="KIN96065.1"/>
    </source>
</evidence>
<gene>
    <name evidence="3" type="ORF">M404DRAFT_33633</name>
</gene>